<accession>A0A4R3W0H6</accession>
<dbReference type="RefSeq" id="WP_132776791.1">
    <property type="nucleotide sequence ID" value="NZ_SMBZ01000005.1"/>
</dbReference>
<dbReference type="InterPro" id="IPR036514">
    <property type="entry name" value="SGNH_hydro_sf"/>
</dbReference>
<sequence>MKDRRVFLKQSLAAIGATVIGSNLANAESLAAKENKIALQKNDIILFQGDSITDHGRSRDIVDPNDVDGLGKGYAAHAARTLLHQHASKNLQIYNRGIGGHKVPQLIDRWQTDCVDLKPTVLSILIGVNDYWHKRNGNYSGSAADYKSQYQKLLDITLESLPNVKLIIGEPFGVKNVQHVDDSWYPEFGDYQRVSKEIAKEYKASFIPYQSIFDKAEQSAPGAYWAYDGVHTSLAGISLMASSVLSCFK</sequence>
<dbReference type="OrthoDB" id="9794725at2"/>
<dbReference type="EMBL" id="SMBZ01000005">
    <property type="protein sequence ID" value="TCV19289.1"/>
    <property type="molecule type" value="Genomic_DNA"/>
</dbReference>
<dbReference type="GO" id="GO:0004622">
    <property type="term" value="F:phosphatidylcholine lysophospholipase activity"/>
    <property type="evidence" value="ECO:0007669"/>
    <property type="project" value="TreeGrafter"/>
</dbReference>
<dbReference type="Proteomes" id="UP000295197">
    <property type="component" value="Unassembled WGS sequence"/>
</dbReference>
<evidence type="ECO:0000313" key="3">
    <source>
        <dbReference type="Proteomes" id="UP000295197"/>
    </source>
</evidence>
<proteinExistence type="predicted"/>
<dbReference type="PANTHER" id="PTHR30383:SF5">
    <property type="entry name" value="SGNH HYDROLASE-TYPE ESTERASE DOMAIN-CONTAINING PROTEIN"/>
    <property type="match status" value="1"/>
</dbReference>
<dbReference type="PANTHER" id="PTHR30383">
    <property type="entry name" value="THIOESTERASE 1/PROTEASE 1/LYSOPHOSPHOLIPASE L1"/>
    <property type="match status" value="1"/>
</dbReference>
<organism evidence="2 3">
    <name type="scientific">Sphingobacterium alimentarium</name>
    <dbReference type="NCBI Taxonomy" id="797292"/>
    <lineage>
        <taxon>Bacteria</taxon>
        <taxon>Pseudomonadati</taxon>
        <taxon>Bacteroidota</taxon>
        <taxon>Sphingobacteriia</taxon>
        <taxon>Sphingobacteriales</taxon>
        <taxon>Sphingobacteriaceae</taxon>
        <taxon>Sphingobacterium</taxon>
    </lineage>
</organism>
<feature type="domain" description="SGNH hydrolase-type esterase" evidence="1">
    <location>
        <begin position="49"/>
        <end position="236"/>
    </location>
</feature>
<dbReference type="InterPro" id="IPR013830">
    <property type="entry name" value="SGNH_hydro"/>
</dbReference>
<protein>
    <submittedName>
        <fullName evidence="2">Lysophospholipase L1-like esterase</fullName>
    </submittedName>
</protein>
<name>A0A4R3W0H6_9SPHI</name>
<dbReference type="InterPro" id="IPR006311">
    <property type="entry name" value="TAT_signal"/>
</dbReference>
<dbReference type="InterPro" id="IPR051532">
    <property type="entry name" value="Ester_Hydrolysis_Enzymes"/>
</dbReference>
<dbReference type="AlphaFoldDB" id="A0A4R3W0H6"/>
<keyword evidence="3" id="KW-1185">Reference proteome</keyword>
<comment type="caution">
    <text evidence="2">The sequence shown here is derived from an EMBL/GenBank/DDBJ whole genome shotgun (WGS) entry which is preliminary data.</text>
</comment>
<evidence type="ECO:0000259" key="1">
    <source>
        <dbReference type="Pfam" id="PF13472"/>
    </source>
</evidence>
<evidence type="ECO:0000313" key="2">
    <source>
        <dbReference type="EMBL" id="TCV19289.1"/>
    </source>
</evidence>
<dbReference type="PROSITE" id="PS51318">
    <property type="entry name" value="TAT"/>
    <property type="match status" value="1"/>
</dbReference>
<dbReference type="SUPFAM" id="SSF52266">
    <property type="entry name" value="SGNH hydrolase"/>
    <property type="match status" value="1"/>
</dbReference>
<dbReference type="Pfam" id="PF13472">
    <property type="entry name" value="Lipase_GDSL_2"/>
    <property type="match status" value="1"/>
</dbReference>
<dbReference type="Gene3D" id="3.40.50.1110">
    <property type="entry name" value="SGNH hydrolase"/>
    <property type="match status" value="1"/>
</dbReference>
<dbReference type="CDD" id="cd01834">
    <property type="entry name" value="SGNH_hydrolase_like_2"/>
    <property type="match status" value="1"/>
</dbReference>
<reference evidence="2 3" key="1">
    <citation type="submission" date="2019-03" db="EMBL/GenBank/DDBJ databases">
        <title>Genomic Encyclopedia of Type Strains, Phase IV (KMG-IV): sequencing the most valuable type-strain genomes for metagenomic binning, comparative biology and taxonomic classification.</title>
        <authorList>
            <person name="Goeker M."/>
        </authorList>
    </citation>
    <scope>NUCLEOTIDE SEQUENCE [LARGE SCALE GENOMIC DNA]</scope>
    <source>
        <strain evidence="2 3">DSM 22362</strain>
    </source>
</reference>
<gene>
    <name evidence="2" type="ORF">EDC17_1005100</name>
</gene>